<dbReference type="RefSeq" id="WP_262563074.1">
    <property type="nucleotide sequence ID" value="NZ_JAOQJF010000017.1"/>
</dbReference>
<dbReference type="Proteomes" id="UP001652395">
    <property type="component" value="Unassembled WGS sequence"/>
</dbReference>
<gene>
    <name evidence="2" type="ORF">OCV69_09510</name>
</gene>
<protein>
    <submittedName>
        <fullName evidence="2">Uncharacterized protein</fullName>
    </submittedName>
</protein>
<keyword evidence="3" id="KW-1185">Reference proteome</keyword>
<dbReference type="EMBL" id="JAOQJF010000017">
    <property type="protein sequence ID" value="MCU6800164.1"/>
    <property type="molecule type" value="Genomic_DNA"/>
</dbReference>
<reference evidence="2 3" key="1">
    <citation type="journal article" date="2021" name="ISME Commun">
        <title>Automated analysis of genomic sequences facilitates high-throughput and comprehensive description of bacteria.</title>
        <authorList>
            <person name="Hitch T.C.A."/>
        </authorList>
    </citation>
    <scope>NUCLEOTIDE SEQUENCE [LARGE SCALE GENOMIC DNA]</scope>
    <source>
        <strain evidence="3">f_CCE</strain>
    </source>
</reference>
<sequence>MILRQSRKTWPHSPTKQAVAREARRKRMEKPRAVPLMMRLLEAGTEGRWFMGIFSFVSLCRADAGRRRPAVLLIIIASGQRAFKENGKSMFFYTRGIVQKIC</sequence>
<accession>A0ABT2UZU6</accession>
<organism evidence="2 3">
    <name type="scientific">Alitiscatomonas aceti</name>
    <dbReference type="NCBI Taxonomy" id="2981724"/>
    <lineage>
        <taxon>Bacteria</taxon>
        <taxon>Bacillati</taxon>
        <taxon>Bacillota</taxon>
        <taxon>Clostridia</taxon>
        <taxon>Lachnospirales</taxon>
        <taxon>Lachnospiraceae</taxon>
        <taxon>Alitiscatomonas</taxon>
    </lineage>
</organism>
<comment type="caution">
    <text evidence="2">The sequence shown here is derived from an EMBL/GenBank/DDBJ whole genome shotgun (WGS) entry which is preliminary data.</text>
</comment>
<evidence type="ECO:0000313" key="2">
    <source>
        <dbReference type="EMBL" id="MCU6800164.1"/>
    </source>
</evidence>
<feature type="region of interest" description="Disordered" evidence="1">
    <location>
        <begin position="1"/>
        <end position="29"/>
    </location>
</feature>
<feature type="compositionally biased region" description="Basic residues" evidence="1">
    <location>
        <begin position="1"/>
        <end position="10"/>
    </location>
</feature>
<name>A0ABT2UZU6_9FIRM</name>
<proteinExistence type="predicted"/>
<evidence type="ECO:0000313" key="3">
    <source>
        <dbReference type="Proteomes" id="UP001652395"/>
    </source>
</evidence>
<evidence type="ECO:0000256" key="1">
    <source>
        <dbReference type="SAM" id="MobiDB-lite"/>
    </source>
</evidence>